<dbReference type="InterPro" id="IPR029414">
    <property type="entry name" value="Tricorn_PDZ"/>
</dbReference>
<evidence type="ECO:0000256" key="8">
    <source>
        <dbReference type="PIRSR" id="PIRSR036421-1"/>
    </source>
</evidence>
<evidence type="ECO:0000256" key="11">
    <source>
        <dbReference type="SAM" id="SignalP"/>
    </source>
</evidence>
<dbReference type="PIRSF" id="PIRSF036421">
    <property type="entry name" value="Tricorn_protease"/>
    <property type="match status" value="1"/>
</dbReference>
<dbReference type="OrthoDB" id="9758793at2"/>
<dbReference type="SMART" id="SM00245">
    <property type="entry name" value="TSPc"/>
    <property type="match status" value="1"/>
</dbReference>
<comment type="subcellular location">
    <subcellularLocation>
        <location evidence="1 7">Cytoplasm</location>
    </subcellularLocation>
</comment>
<evidence type="ECO:0000313" key="14">
    <source>
        <dbReference type="Proteomes" id="UP000297258"/>
    </source>
</evidence>
<feature type="signal peptide" evidence="11">
    <location>
        <begin position="1"/>
        <end position="21"/>
    </location>
</feature>
<evidence type="ECO:0000259" key="12">
    <source>
        <dbReference type="SMART" id="SM00245"/>
    </source>
</evidence>
<dbReference type="GO" id="GO:0006508">
    <property type="term" value="P:proteolysis"/>
    <property type="evidence" value="ECO:0007669"/>
    <property type="project" value="UniProtKB-UniRule"/>
</dbReference>
<dbReference type="EMBL" id="SPUM01000139">
    <property type="protein sequence ID" value="TFW28392.1"/>
    <property type="molecule type" value="Genomic_DNA"/>
</dbReference>
<comment type="function">
    <text evidence="7">Degrades oligopeptides.</text>
</comment>
<protein>
    <recommendedName>
        <fullName evidence="7">Tricorn protease homolog</fullName>
        <ecNumber evidence="7">3.4.21.-</ecNumber>
    </recommendedName>
</protein>
<feature type="active site" description="Charge relay system" evidence="8">
    <location>
        <position position="779"/>
    </location>
</feature>
<evidence type="ECO:0000256" key="10">
    <source>
        <dbReference type="SAM" id="MobiDB-lite"/>
    </source>
</evidence>
<dbReference type="InterPro" id="IPR029045">
    <property type="entry name" value="ClpP/crotonase-like_dom_sf"/>
</dbReference>
<evidence type="ECO:0000313" key="13">
    <source>
        <dbReference type="EMBL" id="TFW28392.1"/>
    </source>
</evidence>
<dbReference type="SUPFAM" id="SSF52096">
    <property type="entry name" value="ClpP/crotonase"/>
    <property type="match status" value="1"/>
</dbReference>
<feature type="site" description="Transition state stabilizer; via amide nitrogen" evidence="9">
    <location>
        <position position="1003"/>
    </location>
</feature>
<dbReference type="Gene3D" id="3.90.226.10">
    <property type="entry name" value="2-enoyl-CoA Hydratase, Chain A, domain 1"/>
    <property type="match status" value="1"/>
</dbReference>
<dbReference type="Proteomes" id="UP000297258">
    <property type="component" value="Unassembled WGS sequence"/>
</dbReference>
<feature type="region of interest" description="Disordered" evidence="10">
    <location>
        <begin position="544"/>
        <end position="563"/>
    </location>
</feature>
<feature type="domain" description="Tail specific protease" evidence="12">
    <location>
        <begin position="877"/>
        <end position="1071"/>
    </location>
</feature>
<dbReference type="Pfam" id="PF26550">
    <property type="entry name" value="Tricorn_2nd"/>
    <property type="match status" value="1"/>
</dbReference>
<evidence type="ECO:0000256" key="7">
    <source>
        <dbReference type="PIRNR" id="PIRNR036421"/>
    </source>
</evidence>
<name>A0A4Y9SNS9_9BURK</name>
<evidence type="ECO:0000256" key="2">
    <source>
        <dbReference type="ARBA" id="ARBA00008524"/>
    </source>
</evidence>
<keyword evidence="11" id="KW-0732">Signal</keyword>
<dbReference type="GO" id="GO:0008236">
    <property type="term" value="F:serine-type peptidase activity"/>
    <property type="evidence" value="ECO:0007669"/>
    <property type="project" value="UniProtKB-UniRule"/>
</dbReference>
<dbReference type="PANTHER" id="PTHR43253:SF1">
    <property type="entry name" value="TRICORN PROTEASE HOMOLOG 2-RELATED"/>
    <property type="match status" value="1"/>
</dbReference>
<dbReference type="SUPFAM" id="SSF69304">
    <property type="entry name" value="Tricorn protease N-terminal domain"/>
    <property type="match status" value="2"/>
</dbReference>
<reference evidence="13 14" key="1">
    <citation type="submission" date="2019-03" db="EMBL/GenBank/DDBJ databases">
        <title>Draft genome of Massilia hortus sp. nov., a novel bacterial species of the Oxalobacteraceae family.</title>
        <authorList>
            <person name="Peta V."/>
            <person name="Raths R."/>
            <person name="Bucking H."/>
        </authorList>
    </citation>
    <scope>NUCLEOTIDE SEQUENCE [LARGE SCALE GENOMIC DNA]</scope>
    <source>
        <strain evidence="13 14">ONC3</strain>
    </source>
</reference>
<evidence type="ECO:0000256" key="5">
    <source>
        <dbReference type="ARBA" id="ARBA00022801"/>
    </source>
</evidence>
<dbReference type="InterPro" id="IPR036034">
    <property type="entry name" value="PDZ_sf"/>
</dbReference>
<feature type="active site" description="Charge relay system" evidence="8">
    <location>
        <position position="1060"/>
    </location>
</feature>
<dbReference type="Gene3D" id="2.130.10.10">
    <property type="entry name" value="YVTN repeat-like/Quinoprotein amine dehydrogenase"/>
    <property type="match status" value="1"/>
</dbReference>
<comment type="caution">
    <text evidence="13">The sequence shown here is derived from an EMBL/GenBank/DDBJ whole genome shotgun (WGS) entry which is preliminary data.</text>
</comment>
<keyword evidence="4 7" id="KW-0645">Protease</keyword>
<dbReference type="GO" id="GO:0005737">
    <property type="term" value="C:cytoplasm"/>
    <property type="evidence" value="ECO:0007669"/>
    <property type="project" value="UniProtKB-SubCell"/>
</dbReference>
<dbReference type="CDD" id="cd07562">
    <property type="entry name" value="Peptidase_S41_TRI"/>
    <property type="match status" value="1"/>
</dbReference>
<keyword evidence="3 7" id="KW-0963">Cytoplasm</keyword>
<dbReference type="InterPro" id="IPR005151">
    <property type="entry name" value="Tail-specific_protease"/>
</dbReference>
<comment type="similarity">
    <text evidence="2 7">Belongs to the peptidase S41B family.</text>
</comment>
<dbReference type="Pfam" id="PF14684">
    <property type="entry name" value="Tricorn_C1"/>
    <property type="match status" value="1"/>
</dbReference>
<dbReference type="SUPFAM" id="SSF50156">
    <property type="entry name" value="PDZ domain-like"/>
    <property type="match status" value="1"/>
</dbReference>
<dbReference type="Pfam" id="PF14685">
    <property type="entry name" value="PDZ_Tricorn"/>
    <property type="match status" value="1"/>
</dbReference>
<dbReference type="AlphaFoldDB" id="A0A4Y9SNS9"/>
<dbReference type="Pfam" id="PF26549">
    <property type="entry name" value="Tricorn_N"/>
    <property type="match status" value="1"/>
</dbReference>
<keyword evidence="5 7" id="KW-0378">Hydrolase</keyword>
<proteinExistence type="inferred from homology"/>
<dbReference type="PANTHER" id="PTHR43253">
    <property type="entry name" value="TRICORN PROTEASE HOMOLOG 2-RELATED"/>
    <property type="match status" value="1"/>
</dbReference>
<keyword evidence="6 7" id="KW-0720">Serine protease</keyword>
<evidence type="ECO:0000256" key="9">
    <source>
        <dbReference type="PIRSR" id="PIRSR036421-3"/>
    </source>
</evidence>
<dbReference type="Gene3D" id="2.30.42.10">
    <property type="match status" value="1"/>
</dbReference>
<organism evidence="13 14">
    <name type="scientific">Massilia horti</name>
    <dbReference type="NCBI Taxonomy" id="2562153"/>
    <lineage>
        <taxon>Bacteria</taxon>
        <taxon>Pseudomonadati</taxon>
        <taxon>Pseudomonadota</taxon>
        <taxon>Betaproteobacteria</taxon>
        <taxon>Burkholderiales</taxon>
        <taxon>Oxalobacteraceae</taxon>
        <taxon>Telluria group</taxon>
        <taxon>Massilia</taxon>
    </lineage>
</organism>
<dbReference type="RefSeq" id="WP_135191702.1">
    <property type="nucleotide sequence ID" value="NZ_SPUM01000139.1"/>
</dbReference>
<gene>
    <name evidence="13" type="ORF">E4O92_21445</name>
</gene>
<feature type="active site" description="Nucleophile" evidence="8">
    <location>
        <position position="1002"/>
    </location>
</feature>
<dbReference type="InterPro" id="IPR015943">
    <property type="entry name" value="WD40/YVTN_repeat-like_dom_sf"/>
</dbReference>
<dbReference type="EC" id="3.4.21.-" evidence="7"/>
<evidence type="ECO:0000256" key="4">
    <source>
        <dbReference type="ARBA" id="ARBA00022670"/>
    </source>
</evidence>
<feature type="chain" id="PRO_5021452769" description="Tricorn protease homolog" evidence="11">
    <location>
        <begin position="22"/>
        <end position="1114"/>
    </location>
</feature>
<dbReference type="Pfam" id="PF03572">
    <property type="entry name" value="Peptidase_S41"/>
    <property type="match status" value="1"/>
</dbReference>
<dbReference type="Gene3D" id="2.120.10.60">
    <property type="entry name" value="Tricorn protease N-terminal domain"/>
    <property type="match status" value="1"/>
</dbReference>
<evidence type="ECO:0000256" key="1">
    <source>
        <dbReference type="ARBA" id="ARBA00004496"/>
    </source>
</evidence>
<keyword evidence="14" id="KW-1185">Reference proteome</keyword>
<accession>A0A4Y9SNS9</accession>
<dbReference type="InterPro" id="IPR012393">
    <property type="entry name" value="Tricorn_protease"/>
</dbReference>
<dbReference type="InterPro" id="IPR028204">
    <property type="entry name" value="Tricorn_C1"/>
</dbReference>
<sequence length="1114" mass="122242">MTLSRTILALSLALAGSHAGAADPYFRFPAIRGDTVVFTAEGDLWRTSASGGKAQRLTTHPAAETHAALSHDGKLVAFTAAYEGAQEAYVMPLDGGLPKRLTFENGNVLVLGWTPQGEVLVSTENTTGPAKHRVVAAVNPNTMQRRVLPLADANDAVLDDDGRTVYFTRMGLAMTNDNVKAYRGGAHAQLWRFDLGGRSEAELLFKADPANNKRPMWWNGRLYFISDDSGSDNLWSSLPDGSDRRQLTRHKEWDVRNAALGDGRIVYQLGADLHVFDIKAKSDSLLKASLVSDFDQLRTRLVRSPLDALTNIEPANKAERIVLTARGRVTVAGTGTYRRVEIAVPDGARARGAVFSHDDKWVYAIADTSGENEIWRYAADGSGHGEMLTRDGAGNHRWALYPSPDGRWLAHTDKHGRTWLLDLATKTNVVIDDAGKIGVERSDQVVWSADSRNLAFVRVGSSEQRDQIGMYNLASKEVSFVTTDRYSASSPAFSPDGKWLYFLSARHFKLGNASPWGDRNMGPVFDKRVGVFALALQPRTRFPFKPDDELSKPDDKPALDAKAAEAEAAAEKAVAAAMADKGADKGAANVNAGKQAIPAVVYAGLKDRLYEVPIAPGNYKSLAVDDKRLYLLDIDEGRRGTLKTLAIGRNGPQPETFAANVREFGLTTDRKHVFYRTFAATGAGDMLIVEAGVKAPSDLSRAKVKIDDWTVVSNPRMEWTQMFNDAWRMHRDFLYDAKMRGIDWNAVRVRYAPLVERVTDRAELDDVLGMMVSEVGALHSQIRPGDLRRPPFEGAPAGLGAVLTRVADGYRVDRIYRSEPELPSERGPLAAPDVNVLEGEIITAVNGRALTEVRDIADLLLNQAGRQVLLNVKSQGGPTRAVIVTPVPMTTQASLRYTDWEQGRAQQVDQASKGKIGYLHLRAMGPRDIDAFAREFYANINKDGLIIDVRRNNGGNIDSWIIEKLLRKAWAFWTSNGSQPNSNMQNTFRGHLVVLVDELTYSDGETFAAGIKALKLAPLVGKRTAGAGVWLSDGNGLLDNGMARVAEFAQYGVEGQWLIEGVGVSPDVEVDNLPYETFYGRDRQLEVAIGLLQKKMAEQPVRPYKPSAIPALKR</sequence>
<evidence type="ECO:0000256" key="3">
    <source>
        <dbReference type="ARBA" id="ARBA00022490"/>
    </source>
</evidence>
<dbReference type="Gene3D" id="3.30.750.44">
    <property type="match status" value="1"/>
</dbReference>
<evidence type="ECO:0000256" key="6">
    <source>
        <dbReference type="ARBA" id="ARBA00022825"/>
    </source>
</evidence>